<proteinExistence type="predicted"/>
<accession>A0A1H2PRW8</accession>
<protein>
    <submittedName>
        <fullName evidence="1">Uncharacterized protein</fullName>
    </submittedName>
</protein>
<reference evidence="2" key="1">
    <citation type="submission" date="2016-09" db="EMBL/GenBank/DDBJ databases">
        <authorList>
            <person name="Varghese N."/>
            <person name="Submissions S."/>
        </authorList>
    </citation>
    <scope>NUCLEOTIDE SEQUENCE [LARGE SCALE GENOMIC DNA]</scope>
    <source>
        <strain evidence="2">JS23</strain>
    </source>
</reference>
<evidence type="ECO:0000313" key="2">
    <source>
        <dbReference type="Proteomes" id="UP000243719"/>
    </source>
</evidence>
<sequence length="40" mass="4320">MSGVSFVRVFDTIRRVDGDRPIYSGGSWVTDMLLAGGLST</sequence>
<keyword evidence="2" id="KW-1185">Reference proteome</keyword>
<gene>
    <name evidence="1" type="ORF">SAMN05216551_10939</name>
</gene>
<evidence type="ECO:0000313" key="1">
    <source>
        <dbReference type="EMBL" id="SDV49674.1"/>
    </source>
</evidence>
<dbReference type="Proteomes" id="UP000243719">
    <property type="component" value="Unassembled WGS sequence"/>
</dbReference>
<dbReference type="EMBL" id="FNLO01000009">
    <property type="protein sequence ID" value="SDV49674.1"/>
    <property type="molecule type" value="Genomic_DNA"/>
</dbReference>
<name>A0A1H2PRW8_9BURK</name>
<organism evidence="1 2">
    <name type="scientific">Chitinasiproducens palmae</name>
    <dbReference type="NCBI Taxonomy" id="1770053"/>
    <lineage>
        <taxon>Bacteria</taxon>
        <taxon>Pseudomonadati</taxon>
        <taxon>Pseudomonadota</taxon>
        <taxon>Betaproteobacteria</taxon>
        <taxon>Burkholderiales</taxon>
        <taxon>Burkholderiaceae</taxon>
        <taxon>Chitinasiproducens</taxon>
    </lineage>
</organism>
<dbReference type="AlphaFoldDB" id="A0A1H2PRW8"/>